<proteinExistence type="predicted"/>
<sequence>MHQRSGYALMVNSGERIEKFLVCRLENGDFELGGRIFATVFEARNLRQDEAREGGIAGRDPQVEETRRNGTPKAAALTEPQFLSTPSCLCACVS</sequence>
<dbReference type="WBParaSite" id="PEQ_0000167101-mRNA-1">
    <property type="protein sequence ID" value="PEQ_0000167101-mRNA-1"/>
    <property type="gene ID" value="PEQ_0000167101"/>
</dbReference>
<dbReference type="AlphaFoldDB" id="A0A914R5E5"/>
<keyword evidence="2" id="KW-1185">Reference proteome</keyword>
<feature type="region of interest" description="Disordered" evidence="1">
    <location>
        <begin position="52"/>
        <end position="74"/>
    </location>
</feature>
<organism evidence="2 3">
    <name type="scientific">Parascaris equorum</name>
    <name type="common">Equine roundworm</name>
    <dbReference type="NCBI Taxonomy" id="6256"/>
    <lineage>
        <taxon>Eukaryota</taxon>
        <taxon>Metazoa</taxon>
        <taxon>Ecdysozoa</taxon>
        <taxon>Nematoda</taxon>
        <taxon>Chromadorea</taxon>
        <taxon>Rhabditida</taxon>
        <taxon>Spirurina</taxon>
        <taxon>Ascaridomorpha</taxon>
        <taxon>Ascaridoidea</taxon>
        <taxon>Ascarididae</taxon>
        <taxon>Parascaris</taxon>
    </lineage>
</organism>
<dbReference type="Proteomes" id="UP000887564">
    <property type="component" value="Unplaced"/>
</dbReference>
<evidence type="ECO:0000313" key="2">
    <source>
        <dbReference type="Proteomes" id="UP000887564"/>
    </source>
</evidence>
<reference evidence="3" key="1">
    <citation type="submission" date="2022-11" db="UniProtKB">
        <authorList>
            <consortium name="WormBaseParasite"/>
        </authorList>
    </citation>
    <scope>IDENTIFICATION</scope>
</reference>
<evidence type="ECO:0000313" key="3">
    <source>
        <dbReference type="WBParaSite" id="PEQ_0000167101-mRNA-1"/>
    </source>
</evidence>
<evidence type="ECO:0000256" key="1">
    <source>
        <dbReference type="SAM" id="MobiDB-lite"/>
    </source>
</evidence>
<accession>A0A914R5E5</accession>
<protein>
    <submittedName>
        <fullName evidence="3">Uncharacterized protein</fullName>
    </submittedName>
</protein>
<name>A0A914R5E5_PAREQ</name>